<evidence type="ECO:0000256" key="10">
    <source>
        <dbReference type="ARBA" id="ARBA00048639"/>
    </source>
</evidence>
<keyword evidence="15" id="KW-1185">Reference proteome</keyword>
<comment type="catalytic activity">
    <reaction evidence="10 11">
        <text>(S)-dihydroorotate + a quinone = orotate + a quinol</text>
        <dbReference type="Rhea" id="RHEA:30187"/>
        <dbReference type="ChEBI" id="CHEBI:24646"/>
        <dbReference type="ChEBI" id="CHEBI:30839"/>
        <dbReference type="ChEBI" id="CHEBI:30864"/>
        <dbReference type="ChEBI" id="CHEBI:132124"/>
        <dbReference type="EC" id="1.3.5.2"/>
    </reaction>
</comment>
<feature type="binding site" evidence="11">
    <location>
        <position position="304"/>
    </location>
    <ligand>
        <name>FMN</name>
        <dbReference type="ChEBI" id="CHEBI:58210"/>
    </ligand>
</feature>
<dbReference type="NCBIfam" id="TIGR01036">
    <property type="entry name" value="pyrD_sub2"/>
    <property type="match status" value="1"/>
</dbReference>
<comment type="subunit">
    <text evidence="11">Monomer.</text>
</comment>
<comment type="subcellular location">
    <subcellularLocation>
        <location evidence="11">Cell membrane</location>
        <topology evidence="11">Peripheral membrane protein</topology>
    </subcellularLocation>
    <subcellularLocation>
        <location evidence="2">Membrane</location>
    </subcellularLocation>
</comment>
<accession>A0ABU2DQ70</accession>
<dbReference type="InterPro" id="IPR005719">
    <property type="entry name" value="Dihydroorotate_DH_2"/>
</dbReference>
<dbReference type="NCBIfam" id="NF003652">
    <property type="entry name" value="PRK05286.2-5"/>
    <property type="match status" value="1"/>
</dbReference>
<proteinExistence type="inferred from homology"/>
<feature type="binding site" evidence="11">
    <location>
        <position position="208"/>
    </location>
    <ligand>
        <name>FMN</name>
        <dbReference type="ChEBI" id="CHEBI:58210"/>
    </ligand>
</feature>
<dbReference type="CDD" id="cd04738">
    <property type="entry name" value="DHOD_2_like"/>
    <property type="match status" value="1"/>
</dbReference>
<name>A0ABU2DQ70_9MICC</name>
<feature type="compositionally biased region" description="Polar residues" evidence="12">
    <location>
        <begin position="7"/>
        <end position="17"/>
    </location>
</feature>
<dbReference type="InterPro" id="IPR001295">
    <property type="entry name" value="Dihydroorotate_DH_CS"/>
</dbReference>
<dbReference type="RefSeq" id="WP_310547638.1">
    <property type="nucleotide sequence ID" value="NZ_JAVKGR010000002.1"/>
</dbReference>
<evidence type="ECO:0000256" key="7">
    <source>
        <dbReference type="ARBA" id="ARBA00022975"/>
    </source>
</evidence>
<evidence type="ECO:0000256" key="11">
    <source>
        <dbReference type="HAMAP-Rule" id="MF_00225"/>
    </source>
</evidence>
<keyword evidence="7 11" id="KW-0665">Pyrimidine biosynthesis</keyword>
<evidence type="ECO:0000256" key="1">
    <source>
        <dbReference type="ARBA" id="ARBA00003125"/>
    </source>
</evidence>
<feature type="binding site" evidence="11">
    <location>
        <begin position="87"/>
        <end position="91"/>
    </location>
    <ligand>
        <name>FMN</name>
        <dbReference type="ChEBI" id="CHEBI:58210"/>
    </ligand>
</feature>
<feature type="binding site" evidence="11">
    <location>
        <position position="278"/>
    </location>
    <ligand>
        <name>FMN</name>
        <dbReference type="ChEBI" id="CHEBI:58210"/>
    </ligand>
</feature>
<dbReference type="NCBIfam" id="NF003648">
    <property type="entry name" value="PRK05286.2-1"/>
    <property type="match status" value="1"/>
</dbReference>
<feature type="domain" description="Dihydroorotate dehydrogenase catalytic" evidence="13">
    <location>
        <begin position="70"/>
        <end position="374"/>
    </location>
</feature>
<dbReference type="HAMAP" id="MF_00225">
    <property type="entry name" value="DHO_dh_type2"/>
    <property type="match status" value="1"/>
</dbReference>
<dbReference type="EMBL" id="JAVKGR010000002">
    <property type="protein sequence ID" value="MDR8018658.1"/>
    <property type="molecule type" value="Genomic_DNA"/>
</dbReference>
<dbReference type="PANTHER" id="PTHR48109">
    <property type="entry name" value="DIHYDROOROTATE DEHYDROGENASE (QUINONE), MITOCHONDRIAL-RELATED"/>
    <property type="match status" value="1"/>
</dbReference>
<comment type="function">
    <text evidence="1 11">Catalyzes the conversion of dihydroorotate to orotate with quinone as electron acceptor.</text>
</comment>
<evidence type="ECO:0000256" key="6">
    <source>
        <dbReference type="ARBA" id="ARBA00022643"/>
    </source>
</evidence>
<keyword evidence="5 11" id="KW-0285">Flavoprotein</keyword>
<dbReference type="Gene3D" id="3.20.20.70">
    <property type="entry name" value="Aldolase class I"/>
    <property type="match status" value="1"/>
</dbReference>
<feature type="binding site" evidence="11">
    <location>
        <position position="111"/>
    </location>
    <ligand>
        <name>FMN</name>
        <dbReference type="ChEBI" id="CHEBI:58210"/>
    </ligand>
</feature>
<keyword evidence="8 11" id="KW-0560">Oxidoreductase</keyword>
<dbReference type="GO" id="GO:0106430">
    <property type="term" value="F:dihydroorotate dehydrogenase (quinone) activity"/>
    <property type="evidence" value="ECO:0007669"/>
    <property type="project" value="UniProtKB-EC"/>
</dbReference>
<reference evidence="14 15" key="1">
    <citation type="submission" date="2023-09" db="EMBL/GenBank/DDBJ databases">
        <title>Description of three actinobacteria isolated from air of manufacturing shop in a pharmaceutical factory.</title>
        <authorList>
            <person name="Zhang D.-F."/>
        </authorList>
    </citation>
    <scope>NUCLEOTIDE SEQUENCE [LARGE SCALE GENOMIC DNA]</scope>
    <source>
        <strain evidence="14 15">LY-0111</strain>
    </source>
</reference>
<keyword evidence="9 11" id="KW-0472">Membrane</keyword>
<evidence type="ECO:0000313" key="15">
    <source>
        <dbReference type="Proteomes" id="UP001251870"/>
    </source>
</evidence>
<comment type="pathway">
    <text evidence="3 11">Pyrimidine metabolism; UMP biosynthesis via de novo pathway; orotate from (S)-dihydroorotate (quinone route): step 1/1.</text>
</comment>
<gene>
    <name evidence="11" type="primary">pyrD</name>
    <name evidence="14" type="ORF">RIL96_03650</name>
</gene>
<sequence>MTVPSEHAQSPPRSTEPPQEGRIYRGLFRGIFSGMDPETAHRWVVTGLRAAHRMGVLAPVERLTRPAPELAVEALGRRWPSPFGLAAGFDKGAVAVLPLAALGFGHIEIGTVTASPQPGNDRPRLIRLIADRALINRMGFNNDGAEVVAARLQRLRARIDRRRAAGQHAPVLGVNIGKTKVTPLEEATEDYLVSTRALAPWADYLVVNVSSPNTPGLRQLQEIDSLRPLLAAVREAAHQAAGRAVPLLVKIAPDLADEDVDAVADLAAELPLDGIIATNTTTTRHGLKTSAAKITKAGAGGLSGPVLAARSIQVLQRLRARLPESTAVISVGGVETAEDVVERLELGADLVQGYTGFIYAGPLWVRRINRGLIRRRRRV</sequence>
<feature type="binding site" evidence="11">
    <location>
        <position position="213"/>
    </location>
    <ligand>
        <name>substrate</name>
    </ligand>
</feature>
<evidence type="ECO:0000256" key="2">
    <source>
        <dbReference type="ARBA" id="ARBA00004370"/>
    </source>
</evidence>
<evidence type="ECO:0000256" key="9">
    <source>
        <dbReference type="ARBA" id="ARBA00023136"/>
    </source>
</evidence>
<feature type="binding site" evidence="11">
    <location>
        <begin position="354"/>
        <end position="355"/>
    </location>
    <ligand>
        <name>FMN</name>
        <dbReference type="ChEBI" id="CHEBI:58210"/>
    </ligand>
</feature>
<feature type="active site" description="Nucleophile" evidence="11">
    <location>
        <position position="211"/>
    </location>
</feature>
<comment type="similarity">
    <text evidence="4 11">Belongs to the dihydroorotate dehydrogenase family. Type 2 subfamily.</text>
</comment>
<evidence type="ECO:0000256" key="12">
    <source>
        <dbReference type="SAM" id="MobiDB-lite"/>
    </source>
</evidence>
<evidence type="ECO:0000259" key="13">
    <source>
        <dbReference type="Pfam" id="PF01180"/>
    </source>
</evidence>
<feature type="binding site" evidence="11">
    <location>
        <position position="333"/>
    </location>
    <ligand>
        <name>FMN</name>
        <dbReference type="ChEBI" id="CHEBI:58210"/>
    </ligand>
</feature>
<dbReference type="Pfam" id="PF01180">
    <property type="entry name" value="DHO_dh"/>
    <property type="match status" value="1"/>
</dbReference>
<keyword evidence="11" id="KW-1003">Cell membrane</keyword>
<evidence type="ECO:0000256" key="5">
    <source>
        <dbReference type="ARBA" id="ARBA00022630"/>
    </source>
</evidence>
<comment type="cofactor">
    <cofactor evidence="11">
        <name>FMN</name>
        <dbReference type="ChEBI" id="CHEBI:58210"/>
    </cofactor>
    <text evidence="11">Binds 1 FMN per subunit.</text>
</comment>
<feature type="region of interest" description="Disordered" evidence="12">
    <location>
        <begin position="1"/>
        <end position="20"/>
    </location>
</feature>
<organism evidence="14 15">
    <name type="scientific">Nesterenkonia aerolata</name>
    <dbReference type="NCBI Taxonomy" id="3074079"/>
    <lineage>
        <taxon>Bacteria</taxon>
        <taxon>Bacillati</taxon>
        <taxon>Actinomycetota</taxon>
        <taxon>Actinomycetes</taxon>
        <taxon>Micrococcales</taxon>
        <taxon>Micrococcaceae</taxon>
        <taxon>Nesterenkonia</taxon>
    </lineage>
</organism>
<dbReference type="EC" id="1.3.5.2" evidence="11"/>
<dbReference type="PANTHER" id="PTHR48109:SF4">
    <property type="entry name" value="DIHYDROOROTATE DEHYDROGENASE (QUINONE), MITOCHONDRIAL"/>
    <property type="match status" value="1"/>
</dbReference>
<evidence type="ECO:0000256" key="3">
    <source>
        <dbReference type="ARBA" id="ARBA00005161"/>
    </source>
</evidence>
<feature type="binding site" evidence="11">
    <location>
        <position position="250"/>
    </location>
    <ligand>
        <name>FMN</name>
        <dbReference type="ChEBI" id="CHEBI:58210"/>
    </ligand>
</feature>
<feature type="binding site" evidence="11">
    <location>
        <position position="175"/>
    </location>
    <ligand>
        <name>FMN</name>
        <dbReference type="ChEBI" id="CHEBI:58210"/>
    </ligand>
</feature>
<protein>
    <recommendedName>
        <fullName evidence="11">Dihydroorotate dehydrogenase (quinone)</fullName>
        <ecNumber evidence="11">1.3.5.2</ecNumber>
    </recommendedName>
    <alternativeName>
        <fullName evidence="11">DHOdehase</fullName>
        <shortName evidence="11">DHOD</shortName>
        <shortName evidence="11">DHODase</shortName>
    </alternativeName>
    <alternativeName>
        <fullName evidence="11">Dihydroorotate oxidase</fullName>
    </alternativeName>
</protein>
<dbReference type="SUPFAM" id="SSF51395">
    <property type="entry name" value="FMN-linked oxidoreductases"/>
    <property type="match status" value="1"/>
</dbReference>
<dbReference type="InterPro" id="IPR005720">
    <property type="entry name" value="Dihydroorotate_DH_cat"/>
</dbReference>
<dbReference type="InterPro" id="IPR013785">
    <property type="entry name" value="Aldolase_TIM"/>
</dbReference>
<feature type="binding site" evidence="11">
    <location>
        <position position="91"/>
    </location>
    <ligand>
        <name>substrate</name>
    </ligand>
</feature>
<feature type="binding site" evidence="11">
    <location>
        <position position="208"/>
    </location>
    <ligand>
        <name>substrate</name>
    </ligand>
</feature>
<evidence type="ECO:0000256" key="8">
    <source>
        <dbReference type="ARBA" id="ARBA00023002"/>
    </source>
</evidence>
<feature type="binding site" evidence="11">
    <location>
        <begin position="279"/>
        <end position="280"/>
    </location>
    <ligand>
        <name>substrate</name>
    </ligand>
</feature>
<dbReference type="Proteomes" id="UP001251870">
    <property type="component" value="Unassembled WGS sequence"/>
</dbReference>
<evidence type="ECO:0000313" key="14">
    <source>
        <dbReference type="EMBL" id="MDR8018658.1"/>
    </source>
</evidence>
<keyword evidence="6 11" id="KW-0288">FMN</keyword>
<comment type="caution">
    <text evidence="14">The sequence shown here is derived from an EMBL/GenBank/DDBJ whole genome shotgun (WGS) entry which is preliminary data.</text>
</comment>
<evidence type="ECO:0000256" key="4">
    <source>
        <dbReference type="ARBA" id="ARBA00005359"/>
    </source>
</evidence>
<dbReference type="InterPro" id="IPR050074">
    <property type="entry name" value="DHO_dehydrogenase"/>
</dbReference>
<dbReference type="PROSITE" id="PS00911">
    <property type="entry name" value="DHODEHASE_1"/>
    <property type="match status" value="1"/>
</dbReference>
<feature type="binding site" evidence="11">
    <location>
        <begin position="136"/>
        <end position="140"/>
    </location>
    <ligand>
        <name>substrate</name>
    </ligand>
</feature>